<evidence type="ECO:0000313" key="1">
    <source>
        <dbReference type="EMBL" id="PYF02222.1"/>
    </source>
</evidence>
<gene>
    <name evidence="1" type="ORF">BJ122_1136</name>
</gene>
<dbReference type="Proteomes" id="UP000248148">
    <property type="component" value="Unassembled WGS sequence"/>
</dbReference>
<keyword evidence="2" id="KW-1185">Reference proteome</keyword>
<protein>
    <recommendedName>
        <fullName evidence="3">5-aminolevulinate synthase</fullName>
    </recommendedName>
</protein>
<comment type="caution">
    <text evidence="1">The sequence shown here is derived from an EMBL/GenBank/DDBJ whole genome shotgun (WGS) entry which is preliminary data.</text>
</comment>
<dbReference type="AlphaFoldDB" id="A0A318TAY1"/>
<evidence type="ECO:0008006" key="3">
    <source>
        <dbReference type="Google" id="ProtNLM"/>
    </source>
</evidence>
<dbReference type="InterPro" id="IPR015422">
    <property type="entry name" value="PyrdxlP-dep_Trfase_small"/>
</dbReference>
<accession>A0A318TAY1</accession>
<proteinExistence type="predicted"/>
<name>A0A318TAY1_9BRAD</name>
<sequence>MTKFNYQDFFTHELAQLHREGRYRVFADLERVAQTNIYAFDHRTGRRVTIWCSNDCLSKAPWRQVTR</sequence>
<dbReference type="Gene3D" id="3.90.1150.10">
    <property type="entry name" value="Aspartate Aminotransferase, domain 1"/>
    <property type="match status" value="1"/>
</dbReference>
<dbReference type="EMBL" id="QJTI01000013">
    <property type="protein sequence ID" value="PYF02222.1"/>
    <property type="molecule type" value="Genomic_DNA"/>
</dbReference>
<reference evidence="1 2" key="1">
    <citation type="submission" date="2018-06" db="EMBL/GenBank/DDBJ databases">
        <title>Genomic Encyclopedia of Archaeal and Bacterial Type Strains, Phase II (KMG-II): from individual species to whole genera.</title>
        <authorList>
            <person name="Goeker M."/>
        </authorList>
    </citation>
    <scope>NUCLEOTIDE SEQUENCE [LARGE SCALE GENOMIC DNA]</scope>
    <source>
        <strain evidence="1 2">JCM 11668</strain>
    </source>
</reference>
<evidence type="ECO:0000313" key="2">
    <source>
        <dbReference type="Proteomes" id="UP000248148"/>
    </source>
</evidence>
<organism evidence="1 2">
    <name type="scientific">Rhodopseudomonas faecalis</name>
    <dbReference type="NCBI Taxonomy" id="99655"/>
    <lineage>
        <taxon>Bacteria</taxon>
        <taxon>Pseudomonadati</taxon>
        <taxon>Pseudomonadota</taxon>
        <taxon>Alphaproteobacteria</taxon>
        <taxon>Hyphomicrobiales</taxon>
        <taxon>Nitrobacteraceae</taxon>
        <taxon>Rhodopseudomonas</taxon>
    </lineage>
</organism>
<dbReference type="RefSeq" id="WP_210205450.1">
    <property type="nucleotide sequence ID" value="NZ_QJTI01000013.1"/>
</dbReference>